<evidence type="ECO:0000259" key="3">
    <source>
        <dbReference type="Pfam" id="PF00675"/>
    </source>
</evidence>
<dbReference type="InterPro" id="IPR050361">
    <property type="entry name" value="MPP/UQCRC_Complex"/>
</dbReference>
<evidence type="ECO:0000256" key="2">
    <source>
        <dbReference type="SAM" id="SignalP"/>
    </source>
</evidence>
<evidence type="ECO:0000313" key="6">
    <source>
        <dbReference type="Proteomes" id="UP000319771"/>
    </source>
</evidence>
<protein>
    <submittedName>
        <fullName evidence="5">Insulinase family protein</fullName>
    </submittedName>
</protein>
<evidence type="ECO:0000256" key="1">
    <source>
        <dbReference type="ARBA" id="ARBA00007261"/>
    </source>
</evidence>
<organism evidence="5 6">
    <name type="scientific">Eiseniibacteriota bacterium</name>
    <dbReference type="NCBI Taxonomy" id="2212470"/>
    <lineage>
        <taxon>Bacteria</taxon>
        <taxon>Candidatus Eiseniibacteriota</taxon>
    </lineage>
</organism>
<dbReference type="SUPFAM" id="SSF63411">
    <property type="entry name" value="LuxS/MPP-like metallohydrolase"/>
    <property type="match status" value="2"/>
</dbReference>
<dbReference type="Gene3D" id="3.30.830.10">
    <property type="entry name" value="Metalloenzyme, LuxS/M16 peptidase-like"/>
    <property type="match status" value="3"/>
</dbReference>
<evidence type="ECO:0000313" key="5">
    <source>
        <dbReference type="EMBL" id="TMQ73748.1"/>
    </source>
</evidence>
<feature type="domain" description="Peptidase M16 N-terminal" evidence="3">
    <location>
        <begin position="70"/>
        <end position="107"/>
    </location>
</feature>
<sequence length="601" mass="66908">MSTPHRLAKRVLRFACAALAIIVAPRAGLAAPKAAAKPAAAPPRAAGIAVEEHFLSNGMKLLLIPRHLSPTVAGGWVAHVGSANERPGITGISHLFEHMMFKGTHAIGTRDYAKDERLIDAQEQIQDQMREELSKMRAAQRRGDLDDIAKPEAKTERYKQLEARFDSLVVEQRANMVKNEFDLTLSKNGGTGMNAFTNEDITFYFETVPANKLELWFWMESDRLKNRVFREFYSERDVVYEERRRSVESTPTGKFQVSFDAIFWEASPYHWPVIGWPSDVAAISKAQADEYYSLYYAPQNLTAILVGDFDPKQALAMAEKYLGSIPAGRKPAPEMITTETRQLAEKRFYGEAETNPAVTLRWHVPAEVHKDVPALEVLATVLSGTTGRLNRSIVLDQKLATNAFASNDARKYEGAFDIRAEAKEGHTPEELEQAIDRELDKLKQEPVPAEELQSVKNRYLAGAYRQLTSNFSVMLRYGVADGAGDWRLADQVDAAAQAVSPADLQRVATTYFTKENRAVAIWTRKGGSGPEDPALAALPDQAKPMVKQMLGRIASATDTGQLQQMLARLDQMSGQTPPEMKPALDYVRAKAEARMQQLDKK</sequence>
<feature type="chain" id="PRO_5021950762" evidence="2">
    <location>
        <begin position="31"/>
        <end position="601"/>
    </location>
</feature>
<comment type="caution">
    <text evidence="5">The sequence shown here is derived from an EMBL/GenBank/DDBJ whole genome shotgun (WGS) entry which is preliminary data.</text>
</comment>
<dbReference type="AlphaFoldDB" id="A0A538UCW3"/>
<dbReference type="PANTHER" id="PTHR11851">
    <property type="entry name" value="METALLOPROTEASE"/>
    <property type="match status" value="1"/>
</dbReference>
<dbReference type="EMBL" id="VBPB01000045">
    <property type="protein sequence ID" value="TMQ73748.1"/>
    <property type="molecule type" value="Genomic_DNA"/>
</dbReference>
<feature type="signal peptide" evidence="2">
    <location>
        <begin position="1"/>
        <end position="30"/>
    </location>
</feature>
<name>A0A538UCW3_UNCEI</name>
<accession>A0A538UCW3</accession>
<dbReference type="Proteomes" id="UP000319771">
    <property type="component" value="Unassembled WGS sequence"/>
</dbReference>
<comment type="similarity">
    <text evidence="1">Belongs to the peptidase M16 family.</text>
</comment>
<evidence type="ECO:0000259" key="4">
    <source>
        <dbReference type="Pfam" id="PF05193"/>
    </source>
</evidence>
<proteinExistence type="inferred from homology"/>
<dbReference type="PANTHER" id="PTHR11851:SF49">
    <property type="entry name" value="MITOCHONDRIAL-PROCESSING PEPTIDASE SUBUNIT ALPHA"/>
    <property type="match status" value="1"/>
</dbReference>
<gene>
    <name evidence="5" type="ORF">E6K81_03130</name>
</gene>
<dbReference type="InterPro" id="IPR011249">
    <property type="entry name" value="Metalloenz_LuxS/M16"/>
</dbReference>
<reference evidence="5 6" key="1">
    <citation type="journal article" date="2019" name="Nat. Microbiol.">
        <title>Mediterranean grassland soil C-N compound turnover is dependent on rainfall and depth, and is mediated by genomically divergent microorganisms.</title>
        <authorList>
            <person name="Diamond S."/>
            <person name="Andeer P.F."/>
            <person name="Li Z."/>
            <person name="Crits-Christoph A."/>
            <person name="Burstein D."/>
            <person name="Anantharaman K."/>
            <person name="Lane K.R."/>
            <person name="Thomas B.C."/>
            <person name="Pan C."/>
            <person name="Northen T.R."/>
            <person name="Banfield J.F."/>
        </authorList>
    </citation>
    <scope>NUCLEOTIDE SEQUENCE [LARGE SCALE GENOMIC DNA]</scope>
    <source>
        <strain evidence="5">WS_11</strain>
    </source>
</reference>
<dbReference type="Pfam" id="PF05193">
    <property type="entry name" value="Peptidase_M16_C"/>
    <property type="match status" value="1"/>
</dbReference>
<keyword evidence="2" id="KW-0732">Signal</keyword>
<dbReference type="GO" id="GO:0046872">
    <property type="term" value="F:metal ion binding"/>
    <property type="evidence" value="ECO:0007669"/>
    <property type="project" value="InterPro"/>
</dbReference>
<dbReference type="InterPro" id="IPR007863">
    <property type="entry name" value="Peptidase_M16_C"/>
</dbReference>
<dbReference type="Pfam" id="PF00675">
    <property type="entry name" value="Peptidase_M16"/>
    <property type="match status" value="1"/>
</dbReference>
<feature type="domain" description="Peptidase M16 C-terminal" evidence="4">
    <location>
        <begin position="283"/>
        <end position="458"/>
    </location>
</feature>
<dbReference type="InterPro" id="IPR011765">
    <property type="entry name" value="Pept_M16_N"/>
</dbReference>